<dbReference type="RefSeq" id="WP_270073898.1">
    <property type="nucleotide sequence ID" value="NZ_JAJAQC010000039.1"/>
</dbReference>
<keyword evidence="2" id="KW-0812">Transmembrane</keyword>
<feature type="chain" id="PRO_5040926188" description="WD40 repeat domain-containing protein" evidence="3">
    <location>
        <begin position="29"/>
        <end position="360"/>
    </location>
</feature>
<comment type="caution">
    <text evidence="4">The sequence shown here is derived from an EMBL/GenBank/DDBJ whole genome shotgun (WGS) entry which is preliminary data.</text>
</comment>
<dbReference type="Proteomes" id="UP001140076">
    <property type="component" value="Unassembled WGS sequence"/>
</dbReference>
<evidence type="ECO:0000256" key="1">
    <source>
        <dbReference type="SAM" id="MobiDB-lite"/>
    </source>
</evidence>
<feature type="compositionally biased region" description="Gly residues" evidence="1">
    <location>
        <begin position="296"/>
        <end position="323"/>
    </location>
</feature>
<evidence type="ECO:0000256" key="3">
    <source>
        <dbReference type="SAM" id="SignalP"/>
    </source>
</evidence>
<evidence type="ECO:0008006" key="6">
    <source>
        <dbReference type="Google" id="ProtNLM"/>
    </source>
</evidence>
<dbReference type="SUPFAM" id="SSF75011">
    <property type="entry name" value="3-carboxy-cis,cis-mucoante lactonizing enzyme"/>
    <property type="match status" value="1"/>
</dbReference>
<keyword evidence="3" id="KW-0732">Signal</keyword>
<name>A0A9X3NNF7_9ACTN</name>
<evidence type="ECO:0000313" key="5">
    <source>
        <dbReference type="Proteomes" id="UP001140076"/>
    </source>
</evidence>
<keyword evidence="5" id="KW-1185">Reference proteome</keyword>
<keyword evidence="2" id="KW-1133">Transmembrane helix</keyword>
<dbReference type="EMBL" id="JAJAQC010000039">
    <property type="protein sequence ID" value="MDA0566642.1"/>
    <property type="molecule type" value="Genomic_DNA"/>
</dbReference>
<reference evidence="4" key="1">
    <citation type="submission" date="2021-10" db="EMBL/GenBank/DDBJ databases">
        <title>Streptomonospora sp. nov., isolated from mangrove soil.</title>
        <authorList>
            <person name="Chen X."/>
            <person name="Ge X."/>
            <person name="Liu W."/>
        </authorList>
    </citation>
    <scope>NUCLEOTIDE SEQUENCE</scope>
    <source>
        <strain evidence="4">S1-112</strain>
    </source>
</reference>
<gene>
    <name evidence="4" type="ORF">LG943_20345</name>
</gene>
<dbReference type="Gene3D" id="2.130.10.10">
    <property type="entry name" value="YVTN repeat-like/Quinoprotein amine dehydrogenase"/>
    <property type="match status" value="1"/>
</dbReference>
<proteinExistence type="predicted"/>
<accession>A0A9X3NNF7</accession>
<feature type="region of interest" description="Disordered" evidence="1">
    <location>
        <begin position="281"/>
        <end position="332"/>
    </location>
</feature>
<organism evidence="4 5">
    <name type="scientific">Streptomonospora mangrovi</name>
    <dbReference type="NCBI Taxonomy" id="2883123"/>
    <lineage>
        <taxon>Bacteria</taxon>
        <taxon>Bacillati</taxon>
        <taxon>Actinomycetota</taxon>
        <taxon>Actinomycetes</taxon>
        <taxon>Streptosporangiales</taxon>
        <taxon>Nocardiopsidaceae</taxon>
        <taxon>Streptomonospora</taxon>
    </lineage>
</organism>
<feature type="transmembrane region" description="Helical" evidence="2">
    <location>
        <begin position="337"/>
        <end position="357"/>
    </location>
</feature>
<protein>
    <recommendedName>
        <fullName evidence="6">WD40 repeat domain-containing protein</fullName>
    </recommendedName>
</protein>
<feature type="signal peptide" evidence="3">
    <location>
        <begin position="1"/>
        <end position="28"/>
    </location>
</feature>
<sequence>MTRGAAFAVSVALVPLCSLTLAGPAALAAEASPTPGSGAPPSAEPEFTLTDERIQESSGMVASRRHEGVFWTHNDSGAYGPELYAVNEDGDTVATVSLTGAGVEARDWEAVAVGADDSGEPAVYVGDIGDNFQGGWPNVRVYRFTEPADLTDQTVEATTFTLSYADGGRDAEAMMVDPHDNRLYVISKEVSGGVYAAPETLDPEGVNTLTRVDSAPLYATDASFAPDGSHFAIRTYWAASVYDAADGVEGARIVDRVSLPESDQGESLAFAPDGSALYAGTEGAGSPVWRVPVDTGTGGGGDGADGGAGSGDTGEPDGGGGGSAASEQGPDPRTASILIWTGVGIAAVVIAGIAVLARRS</sequence>
<evidence type="ECO:0000313" key="4">
    <source>
        <dbReference type="EMBL" id="MDA0566642.1"/>
    </source>
</evidence>
<dbReference type="InterPro" id="IPR015943">
    <property type="entry name" value="WD40/YVTN_repeat-like_dom_sf"/>
</dbReference>
<evidence type="ECO:0000256" key="2">
    <source>
        <dbReference type="SAM" id="Phobius"/>
    </source>
</evidence>
<keyword evidence="2" id="KW-0472">Membrane</keyword>
<dbReference type="AlphaFoldDB" id="A0A9X3NNF7"/>